<dbReference type="Proteomes" id="UP000499080">
    <property type="component" value="Unassembled WGS sequence"/>
</dbReference>
<evidence type="ECO:0000313" key="2">
    <source>
        <dbReference type="EMBL" id="GBM85387.1"/>
    </source>
</evidence>
<feature type="region of interest" description="Disordered" evidence="1">
    <location>
        <begin position="59"/>
        <end position="88"/>
    </location>
</feature>
<evidence type="ECO:0000256" key="1">
    <source>
        <dbReference type="SAM" id="MobiDB-lite"/>
    </source>
</evidence>
<dbReference type="EMBL" id="BGPR01003228">
    <property type="protein sequence ID" value="GBM85387.1"/>
    <property type="molecule type" value="Genomic_DNA"/>
</dbReference>
<organism evidence="2 3">
    <name type="scientific">Araneus ventricosus</name>
    <name type="common">Orbweaver spider</name>
    <name type="synonym">Epeira ventricosa</name>
    <dbReference type="NCBI Taxonomy" id="182803"/>
    <lineage>
        <taxon>Eukaryota</taxon>
        <taxon>Metazoa</taxon>
        <taxon>Ecdysozoa</taxon>
        <taxon>Arthropoda</taxon>
        <taxon>Chelicerata</taxon>
        <taxon>Arachnida</taxon>
        <taxon>Araneae</taxon>
        <taxon>Araneomorphae</taxon>
        <taxon>Entelegynae</taxon>
        <taxon>Araneoidea</taxon>
        <taxon>Araneidae</taxon>
        <taxon>Araneus</taxon>
    </lineage>
</organism>
<name>A0A4Y2J5F2_ARAVE</name>
<evidence type="ECO:0000313" key="3">
    <source>
        <dbReference type="Proteomes" id="UP000499080"/>
    </source>
</evidence>
<proteinExistence type="predicted"/>
<protein>
    <submittedName>
        <fullName evidence="2">Uncharacterized protein</fullName>
    </submittedName>
</protein>
<dbReference type="AlphaFoldDB" id="A0A4Y2J5F2"/>
<comment type="caution">
    <text evidence="2">The sequence shown here is derived from an EMBL/GenBank/DDBJ whole genome shotgun (WGS) entry which is preliminary data.</text>
</comment>
<gene>
    <name evidence="2" type="ORF">AVEN_205404_1</name>
</gene>
<sequence>MKIIIGVTKFRSSSPFNVTDCETLMAIGEERINSTCFCPSCGRTDWIFVSLVSNNHGNPQINQKGERLPGTPSADPIKSGKISGDDLIRNRDERDFCLH</sequence>
<keyword evidence="3" id="KW-1185">Reference proteome</keyword>
<reference evidence="2 3" key="1">
    <citation type="journal article" date="2019" name="Sci. Rep.">
        <title>Orb-weaving spider Araneus ventricosus genome elucidates the spidroin gene catalogue.</title>
        <authorList>
            <person name="Kono N."/>
            <person name="Nakamura H."/>
            <person name="Ohtoshi R."/>
            <person name="Moran D.A.P."/>
            <person name="Shinohara A."/>
            <person name="Yoshida Y."/>
            <person name="Fujiwara M."/>
            <person name="Mori M."/>
            <person name="Tomita M."/>
            <person name="Arakawa K."/>
        </authorList>
    </citation>
    <scope>NUCLEOTIDE SEQUENCE [LARGE SCALE GENOMIC DNA]</scope>
</reference>
<accession>A0A4Y2J5F2</accession>